<sequence length="101" mass="11207">MEIEDLEIACTIMQEENAYIVRGFLENAGIPCQLENLTFHAEPIPVAGLTKVRIWTKKSDVEKARKLIEECEQTAACSACGHTVMAEDTVCDFCGETLDPE</sequence>
<gene>
    <name evidence="2" type="ORF">MNBD_NITROSPINAE05-908</name>
</gene>
<dbReference type="EMBL" id="UOGG01000232">
    <property type="protein sequence ID" value="VAX33018.1"/>
    <property type="molecule type" value="Genomic_DNA"/>
</dbReference>
<evidence type="ECO:0000313" key="2">
    <source>
        <dbReference type="EMBL" id="VAX33018.1"/>
    </source>
</evidence>
<proteinExistence type="predicted"/>
<protein>
    <recommendedName>
        <fullName evidence="1">DUF2007 domain-containing protein</fullName>
    </recommendedName>
</protein>
<feature type="domain" description="DUF2007" evidence="1">
    <location>
        <begin position="18"/>
        <end position="71"/>
    </location>
</feature>
<accession>A0A3B1DAN3</accession>
<dbReference type="Pfam" id="PF09413">
    <property type="entry name" value="DUF2007"/>
    <property type="match status" value="1"/>
</dbReference>
<dbReference type="InterPro" id="IPR018551">
    <property type="entry name" value="DUF2007"/>
</dbReference>
<organism evidence="2">
    <name type="scientific">hydrothermal vent metagenome</name>
    <dbReference type="NCBI Taxonomy" id="652676"/>
    <lineage>
        <taxon>unclassified sequences</taxon>
        <taxon>metagenomes</taxon>
        <taxon>ecological metagenomes</taxon>
    </lineage>
</organism>
<reference evidence="2" key="1">
    <citation type="submission" date="2018-06" db="EMBL/GenBank/DDBJ databases">
        <authorList>
            <person name="Zhirakovskaya E."/>
        </authorList>
    </citation>
    <scope>NUCLEOTIDE SEQUENCE</scope>
</reference>
<dbReference type="AlphaFoldDB" id="A0A3B1DAN3"/>
<evidence type="ECO:0000259" key="1">
    <source>
        <dbReference type="Pfam" id="PF09413"/>
    </source>
</evidence>
<name>A0A3B1DAN3_9ZZZZ</name>